<gene>
    <name evidence="2" type="ORF">C7B46_14835</name>
</gene>
<protein>
    <recommendedName>
        <fullName evidence="1">DUF302 domain-containing protein</fullName>
    </recommendedName>
</protein>
<dbReference type="PIRSF" id="PIRSF021774">
    <property type="entry name" value="UCP021774"/>
    <property type="match status" value="1"/>
</dbReference>
<dbReference type="Gene3D" id="3.30.310.70">
    <property type="entry name" value="TT1751-like domain"/>
    <property type="match status" value="1"/>
</dbReference>
<dbReference type="InterPro" id="IPR016796">
    <property type="entry name" value="UCP021774"/>
</dbReference>
<evidence type="ECO:0000313" key="3">
    <source>
        <dbReference type="Proteomes" id="UP000242972"/>
    </source>
</evidence>
<dbReference type="PANTHER" id="PTHR38342:SF1">
    <property type="entry name" value="SLR5037 PROTEIN"/>
    <property type="match status" value="1"/>
</dbReference>
<reference evidence="2 3" key="1">
    <citation type="journal article" date="2014" name="BMC Genomics">
        <title>Comparison of environmental and isolate Sulfobacillus genomes reveals diverse carbon, sulfur, nitrogen, and hydrogen metabolisms.</title>
        <authorList>
            <person name="Justice N.B."/>
            <person name="Norman A."/>
            <person name="Brown C.T."/>
            <person name="Singh A."/>
            <person name="Thomas B.C."/>
            <person name="Banfield J.F."/>
        </authorList>
    </citation>
    <scope>NUCLEOTIDE SEQUENCE [LARGE SCALE GENOMIC DNA]</scope>
    <source>
        <strain evidence="2">AMDSBA4</strain>
    </source>
</reference>
<dbReference type="EMBL" id="PXYW01000044">
    <property type="protein sequence ID" value="PSR32359.1"/>
    <property type="molecule type" value="Genomic_DNA"/>
</dbReference>
<dbReference type="Pfam" id="PF03625">
    <property type="entry name" value="DUF302"/>
    <property type="match status" value="1"/>
</dbReference>
<dbReference type="Proteomes" id="UP000242972">
    <property type="component" value="Unassembled WGS sequence"/>
</dbReference>
<dbReference type="SUPFAM" id="SSF103247">
    <property type="entry name" value="TT1751-like"/>
    <property type="match status" value="1"/>
</dbReference>
<feature type="domain" description="DUF302" evidence="1">
    <location>
        <begin position="38"/>
        <end position="98"/>
    </location>
</feature>
<name>A0A2T2XCZ0_9FIRM</name>
<dbReference type="PANTHER" id="PTHR38342">
    <property type="entry name" value="SLR5037 PROTEIN"/>
    <property type="match status" value="1"/>
</dbReference>
<organism evidence="2 3">
    <name type="scientific">Sulfobacillus benefaciens</name>
    <dbReference type="NCBI Taxonomy" id="453960"/>
    <lineage>
        <taxon>Bacteria</taxon>
        <taxon>Bacillati</taxon>
        <taxon>Bacillota</taxon>
        <taxon>Clostridia</taxon>
        <taxon>Eubacteriales</taxon>
        <taxon>Clostridiales Family XVII. Incertae Sedis</taxon>
        <taxon>Sulfobacillus</taxon>
    </lineage>
</organism>
<accession>A0A2T2XCZ0</accession>
<evidence type="ECO:0000259" key="1">
    <source>
        <dbReference type="Pfam" id="PF03625"/>
    </source>
</evidence>
<dbReference type="CDD" id="cd14797">
    <property type="entry name" value="DUF302"/>
    <property type="match status" value="1"/>
</dbReference>
<evidence type="ECO:0000313" key="2">
    <source>
        <dbReference type="EMBL" id="PSR32359.1"/>
    </source>
</evidence>
<dbReference type="InterPro" id="IPR005180">
    <property type="entry name" value="DUF302"/>
</dbReference>
<comment type="caution">
    <text evidence="2">The sequence shown here is derived from an EMBL/GenBank/DDBJ whole genome shotgun (WGS) entry which is preliminary data.</text>
</comment>
<sequence>MALLIAYTKPTTKTQEDAITSVQVAVEAEGFKVLNALDIGNILHSKGLDREPIVILEICHANSAYTLLANNIDLGLFLPCKINIYRQNGQTLISALDPHFITKLIPTDSQVETLVEEISSAIYRIVDNAV</sequence>
<proteinExistence type="predicted"/>
<dbReference type="InterPro" id="IPR035923">
    <property type="entry name" value="TT1751-like_sf"/>
</dbReference>
<dbReference type="AlphaFoldDB" id="A0A2T2XCZ0"/>